<reference evidence="8" key="1">
    <citation type="submission" date="2020-05" db="EMBL/GenBank/DDBJ databases">
        <authorList>
            <person name="Chiriac C."/>
            <person name="Salcher M."/>
            <person name="Ghai R."/>
            <person name="Kavagutti S V."/>
        </authorList>
    </citation>
    <scope>NUCLEOTIDE SEQUENCE</scope>
</reference>
<evidence type="ECO:0000256" key="2">
    <source>
        <dbReference type="ARBA" id="ARBA00022448"/>
    </source>
</evidence>
<comment type="subcellular location">
    <subcellularLocation>
        <location evidence="1">Endomembrane system</location>
        <topology evidence="1">Multi-pass membrane protein</topology>
    </subcellularLocation>
</comment>
<keyword evidence="6 7" id="KW-0472">Membrane</keyword>
<keyword evidence="3 7" id="KW-0812">Transmembrane</keyword>
<feature type="transmembrane region" description="Helical" evidence="7">
    <location>
        <begin position="36"/>
        <end position="55"/>
    </location>
</feature>
<feature type="transmembrane region" description="Helical" evidence="7">
    <location>
        <begin position="182"/>
        <end position="203"/>
    </location>
</feature>
<name>A0A6J6N0M1_9ZZZZ</name>
<evidence type="ECO:0000256" key="1">
    <source>
        <dbReference type="ARBA" id="ARBA00004127"/>
    </source>
</evidence>
<dbReference type="InterPro" id="IPR022357">
    <property type="entry name" value="MIP_CS"/>
</dbReference>
<feature type="transmembrane region" description="Helical" evidence="7">
    <location>
        <begin position="12"/>
        <end position="30"/>
    </location>
</feature>
<dbReference type="GO" id="GO:0012505">
    <property type="term" value="C:endomembrane system"/>
    <property type="evidence" value="ECO:0007669"/>
    <property type="project" value="UniProtKB-SubCell"/>
</dbReference>
<dbReference type="InterPro" id="IPR000425">
    <property type="entry name" value="MIP"/>
</dbReference>
<evidence type="ECO:0000256" key="7">
    <source>
        <dbReference type="SAM" id="Phobius"/>
    </source>
</evidence>
<dbReference type="PANTHER" id="PTHR45665:SF9">
    <property type="entry name" value="AQUAPORIN-8"/>
    <property type="match status" value="1"/>
</dbReference>
<dbReference type="EMBL" id="CAEZXL010000013">
    <property type="protein sequence ID" value="CAB4679682.1"/>
    <property type="molecule type" value="Genomic_DNA"/>
</dbReference>
<dbReference type="Pfam" id="PF00230">
    <property type="entry name" value="MIP"/>
    <property type="match status" value="1"/>
</dbReference>
<keyword evidence="2" id="KW-0813">Transport</keyword>
<keyword evidence="4" id="KW-0677">Repeat</keyword>
<protein>
    <submittedName>
        <fullName evidence="8">Unannotated protein</fullName>
    </submittedName>
</protein>
<evidence type="ECO:0000256" key="3">
    <source>
        <dbReference type="ARBA" id="ARBA00022692"/>
    </source>
</evidence>
<dbReference type="Gene3D" id="1.20.1080.10">
    <property type="entry name" value="Glycerol uptake facilitator protein"/>
    <property type="match status" value="1"/>
</dbReference>
<evidence type="ECO:0000313" key="8">
    <source>
        <dbReference type="EMBL" id="CAB4679682.1"/>
    </source>
</evidence>
<keyword evidence="5 7" id="KW-1133">Transmembrane helix</keyword>
<dbReference type="PANTHER" id="PTHR45665">
    <property type="entry name" value="AQUAPORIN-8"/>
    <property type="match status" value="1"/>
</dbReference>
<organism evidence="8">
    <name type="scientific">freshwater metagenome</name>
    <dbReference type="NCBI Taxonomy" id="449393"/>
    <lineage>
        <taxon>unclassified sequences</taxon>
        <taxon>metagenomes</taxon>
        <taxon>ecological metagenomes</taxon>
    </lineage>
</organism>
<sequence length="214" mass="22312">MKINKVLRSAIAEAMGVMLFVASIVAANFNPTFHNLALAGTLTVMILITATVSGGHLNPAVSLFFFARKGIDLQTLLVYWVAQLSGAALGLYLGFALSGSTVEAVAAPAGVSQSGAIIGEIMATTVLIILITRLASTKREALIPFAVGIWVLVASTFTLTGAQANPAVTFALMLRDGFTQNYLAVVLAEFAGALLALIYVVVLDGGVKKAKKKK</sequence>
<evidence type="ECO:0000256" key="6">
    <source>
        <dbReference type="ARBA" id="ARBA00023136"/>
    </source>
</evidence>
<evidence type="ECO:0000256" key="4">
    <source>
        <dbReference type="ARBA" id="ARBA00022737"/>
    </source>
</evidence>
<dbReference type="GO" id="GO:0015250">
    <property type="term" value="F:water channel activity"/>
    <property type="evidence" value="ECO:0007669"/>
    <property type="project" value="TreeGrafter"/>
</dbReference>
<accession>A0A6J6N0M1</accession>
<feature type="transmembrane region" description="Helical" evidence="7">
    <location>
        <begin position="76"/>
        <end position="95"/>
    </location>
</feature>
<gene>
    <name evidence="8" type="ORF">UFOPK2373_00160</name>
</gene>
<evidence type="ECO:0000256" key="5">
    <source>
        <dbReference type="ARBA" id="ARBA00022989"/>
    </source>
</evidence>
<dbReference type="SUPFAM" id="SSF81338">
    <property type="entry name" value="Aquaporin-like"/>
    <property type="match status" value="1"/>
</dbReference>
<dbReference type="GO" id="GO:0019755">
    <property type="term" value="P:one-carbon compound transport"/>
    <property type="evidence" value="ECO:0007669"/>
    <property type="project" value="UniProtKB-ARBA"/>
</dbReference>
<dbReference type="PRINTS" id="PR00783">
    <property type="entry name" value="MINTRINSICP"/>
</dbReference>
<dbReference type="PROSITE" id="PS00221">
    <property type="entry name" value="MIP"/>
    <property type="match status" value="2"/>
</dbReference>
<dbReference type="AlphaFoldDB" id="A0A6J6N0M1"/>
<dbReference type="InterPro" id="IPR023271">
    <property type="entry name" value="Aquaporin-like"/>
</dbReference>
<feature type="transmembrane region" description="Helical" evidence="7">
    <location>
        <begin position="142"/>
        <end position="162"/>
    </location>
</feature>
<dbReference type="GO" id="GO:0005737">
    <property type="term" value="C:cytoplasm"/>
    <property type="evidence" value="ECO:0007669"/>
    <property type="project" value="UniProtKB-ARBA"/>
</dbReference>
<dbReference type="GO" id="GO:0016020">
    <property type="term" value="C:membrane"/>
    <property type="evidence" value="ECO:0007669"/>
    <property type="project" value="InterPro"/>
</dbReference>
<dbReference type="InterPro" id="IPR034294">
    <property type="entry name" value="Aquaporin_transptr"/>
</dbReference>
<proteinExistence type="predicted"/>
<feature type="transmembrane region" description="Helical" evidence="7">
    <location>
        <begin position="115"/>
        <end position="135"/>
    </location>
</feature>